<gene>
    <name evidence="1" type="ORF">LCGC14_2150000</name>
</gene>
<dbReference type="AlphaFoldDB" id="A0A0F9G8T1"/>
<reference evidence="1" key="1">
    <citation type="journal article" date="2015" name="Nature">
        <title>Complex archaea that bridge the gap between prokaryotes and eukaryotes.</title>
        <authorList>
            <person name="Spang A."/>
            <person name="Saw J.H."/>
            <person name="Jorgensen S.L."/>
            <person name="Zaremba-Niedzwiedzka K."/>
            <person name="Martijn J."/>
            <person name="Lind A.E."/>
            <person name="van Eijk R."/>
            <person name="Schleper C."/>
            <person name="Guy L."/>
            <person name="Ettema T.J."/>
        </authorList>
    </citation>
    <scope>NUCLEOTIDE SEQUENCE</scope>
</reference>
<comment type="caution">
    <text evidence="1">The sequence shown here is derived from an EMBL/GenBank/DDBJ whole genome shotgun (WGS) entry which is preliminary data.</text>
</comment>
<accession>A0A0F9G8T1</accession>
<proteinExistence type="predicted"/>
<name>A0A0F9G8T1_9ZZZZ</name>
<protein>
    <submittedName>
        <fullName evidence="1">Uncharacterized protein</fullName>
    </submittedName>
</protein>
<organism evidence="1">
    <name type="scientific">marine sediment metagenome</name>
    <dbReference type="NCBI Taxonomy" id="412755"/>
    <lineage>
        <taxon>unclassified sequences</taxon>
        <taxon>metagenomes</taxon>
        <taxon>ecological metagenomes</taxon>
    </lineage>
</organism>
<evidence type="ECO:0000313" key="1">
    <source>
        <dbReference type="EMBL" id="KKL65935.1"/>
    </source>
</evidence>
<sequence length="124" mass="14091">MIDKITPRERQAINQALEGYLCDPVGTNYFCPSQTIRLLGKVNIALIVSDSKVFAAIVYDIHQINPFNPCEISHEERKYIAPLEWEARGRCVVVSSTVEQTVAIAALAALDKKYKQITYWQDYL</sequence>
<dbReference type="EMBL" id="LAZR01027371">
    <property type="protein sequence ID" value="KKL65935.1"/>
    <property type="molecule type" value="Genomic_DNA"/>
</dbReference>